<gene>
    <name evidence="2" type="ORF">GCM10011361_13630</name>
</gene>
<sequence>MKRIFLRLLSGGLICLFSATLYAQPEAGVYSGTDPEDPAKVHEVKINDKYLVYTEYTKAPDFIRTRGGFFEADGTSLKVDLEFNSAYERDSVKTLSLAYEMDGDNLVLDEGRPITLTRVPGLNQDLDGTWLFATRGPDTGQERRGDSNPRKTLKFLIDGHFQWIAYHTETMRFSGTGGGAYTARDGKYTENIEYFSRDNSRVGAVLEFNYERKGDDWHHTGNNSRGEPMYEIWSIR</sequence>
<organism evidence="2 3">
    <name type="scientific">Muriicola marianensis</name>
    <dbReference type="NCBI Taxonomy" id="1324801"/>
    <lineage>
        <taxon>Bacteria</taxon>
        <taxon>Pseudomonadati</taxon>
        <taxon>Bacteroidota</taxon>
        <taxon>Flavobacteriia</taxon>
        <taxon>Flavobacteriales</taxon>
        <taxon>Flavobacteriaceae</taxon>
        <taxon>Muriicola</taxon>
    </lineage>
</organism>
<keyword evidence="1" id="KW-0732">Signal</keyword>
<dbReference type="RefSeq" id="WP_229732507.1">
    <property type="nucleotide sequence ID" value="NZ_BMFH01000001.1"/>
</dbReference>
<feature type="chain" id="PRO_5045044738" description="Membrane or secreted protein" evidence="1">
    <location>
        <begin position="24"/>
        <end position="236"/>
    </location>
</feature>
<dbReference type="Gene3D" id="2.40.128.490">
    <property type="entry name" value="Uncharacterised protein PF14869, DUF4488"/>
    <property type="match status" value="1"/>
</dbReference>
<dbReference type="EMBL" id="BMFH01000001">
    <property type="protein sequence ID" value="GGD48130.1"/>
    <property type="molecule type" value="Genomic_DNA"/>
</dbReference>
<reference evidence="3" key="1">
    <citation type="journal article" date="2019" name="Int. J. Syst. Evol. Microbiol.">
        <title>The Global Catalogue of Microorganisms (GCM) 10K type strain sequencing project: providing services to taxonomists for standard genome sequencing and annotation.</title>
        <authorList>
            <consortium name="The Broad Institute Genomics Platform"/>
            <consortium name="The Broad Institute Genome Sequencing Center for Infectious Disease"/>
            <person name="Wu L."/>
            <person name="Ma J."/>
        </authorList>
    </citation>
    <scope>NUCLEOTIDE SEQUENCE [LARGE SCALE GENOMIC DNA]</scope>
    <source>
        <strain evidence="3">CGMCC 1.12606</strain>
    </source>
</reference>
<comment type="caution">
    <text evidence="2">The sequence shown here is derived from an EMBL/GenBank/DDBJ whole genome shotgun (WGS) entry which is preliminary data.</text>
</comment>
<evidence type="ECO:0008006" key="4">
    <source>
        <dbReference type="Google" id="ProtNLM"/>
    </source>
</evidence>
<name>A0ABQ1QY74_9FLAO</name>
<keyword evidence="3" id="KW-1185">Reference proteome</keyword>
<evidence type="ECO:0000256" key="1">
    <source>
        <dbReference type="SAM" id="SignalP"/>
    </source>
</evidence>
<protein>
    <recommendedName>
        <fullName evidence="4">Membrane or secreted protein</fullName>
    </recommendedName>
</protein>
<evidence type="ECO:0000313" key="3">
    <source>
        <dbReference type="Proteomes" id="UP000625780"/>
    </source>
</evidence>
<accession>A0ABQ1QY74</accession>
<feature type="signal peptide" evidence="1">
    <location>
        <begin position="1"/>
        <end position="23"/>
    </location>
</feature>
<dbReference type="Proteomes" id="UP000625780">
    <property type="component" value="Unassembled WGS sequence"/>
</dbReference>
<evidence type="ECO:0000313" key="2">
    <source>
        <dbReference type="EMBL" id="GGD48130.1"/>
    </source>
</evidence>
<proteinExistence type="predicted"/>